<keyword evidence="1" id="KW-0175">Coiled coil</keyword>
<proteinExistence type="predicted"/>
<organism evidence="2 3">
    <name type="scientific">Zasmidium cellare</name>
    <name type="common">Wine cellar mold</name>
    <name type="synonym">Racodium cellare</name>
    <dbReference type="NCBI Taxonomy" id="395010"/>
    <lineage>
        <taxon>Eukaryota</taxon>
        <taxon>Fungi</taxon>
        <taxon>Dikarya</taxon>
        <taxon>Ascomycota</taxon>
        <taxon>Pezizomycotina</taxon>
        <taxon>Dothideomycetes</taxon>
        <taxon>Dothideomycetidae</taxon>
        <taxon>Mycosphaerellales</taxon>
        <taxon>Mycosphaerellaceae</taxon>
        <taxon>Zasmidium</taxon>
    </lineage>
</organism>
<sequence>MVALPGVRRSKYNADDSYAILEAAKAFESTRSQLEGLKRERDNVALQLQQQKQQIQSLGKDKRLGLKREIKNVTETFEREEAVLKAKLAELRQKHEEVGNLRSQLDAFRQQSRDTTSPLCSREEEIDGTIREREQRLKELEQRLLSAQTTPSAPAAPVVKTKRSYNVNEDHLHVDFPTVILYEGAWCVVPTSVLVYEGREGT</sequence>
<reference evidence="2 3" key="1">
    <citation type="journal article" date="2023" name="G3 (Bethesda)">
        <title>A chromosome-level genome assembly of Zasmidium syzygii isolated from banana leaves.</title>
        <authorList>
            <person name="van Westerhoven A.C."/>
            <person name="Mehrabi R."/>
            <person name="Talebi R."/>
            <person name="Steentjes M.B.F."/>
            <person name="Corcolon B."/>
            <person name="Chong P.A."/>
            <person name="Kema G.H.J."/>
            <person name="Seidl M.F."/>
        </authorList>
    </citation>
    <scope>NUCLEOTIDE SEQUENCE [LARGE SCALE GENOMIC DNA]</scope>
    <source>
        <strain evidence="2 3">P124</strain>
    </source>
</reference>
<dbReference type="EMBL" id="JAXOVC010000008">
    <property type="protein sequence ID" value="KAK4498498.1"/>
    <property type="molecule type" value="Genomic_DNA"/>
</dbReference>
<comment type="caution">
    <text evidence="2">The sequence shown here is derived from an EMBL/GenBank/DDBJ whole genome shotgun (WGS) entry which is preliminary data.</text>
</comment>
<feature type="coiled-coil region" evidence="1">
    <location>
        <begin position="20"/>
        <end position="150"/>
    </location>
</feature>
<evidence type="ECO:0000313" key="2">
    <source>
        <dbReference type="EMBL" id="KAK4498498.1"/>
    </source>
</evidence>
<dbReference type="Proteomes" id="UP001305779">
    <property type="component" value="Unassembled WGS sequence"/>
</dbReference>
<gene>
    <name evidence="2" type="ORF">PRZ48_011156</name>
</gene>
<evidence type="ECO:0000256" key="1">
    <source>
        <dbReference type="SAM" id="Coils"/>
    </source>
</evidence>
<accession>A0ABR0EAL3</accession>
<name>A0ABR0EAL3_ZASCE</name>
<protein>
    <submittedName>
        <fullName evidence="2">Uncharacterized protein</fullName>
    </submittedName>
</protein>
<evidence type="ECO:0000313" key="3">
    <source>
        <dbReference type="Proteomes" id="UP001305779"/>
    </source>
</evidence>
<keyword evidence="3" id="KW-1185">Reference proteome</keyword>